<organism evidence="2 3">
    <name type="scientific">Bacillus phage 056SW001B</name>
    <dbReference type="NCBI Taxonomy" id="2601663"/>
    <lineage>
        <taxon>Viruses</taxon>
        <taxon>Duplodnaviria</taxon>
        <taxon>Heunggongvirae</taxon>
        <taxon>Uroviricota</taxon>
        <taxon>Caudoviricetes</taxon>
        <taxon>Ehrlichviridae</taxon>
        <taxon>Gettysburgvirus</taxon>
        <taxon>Gettysburgvirus gv056SW001B</taxon>
    </lineage>
</organism>
<reference evidence="2 3" key="1">
    <citation type="submission" date="2019-07" db="EMBL/GenBank/DDBJ databases">
        <authorList>
            <person name="Krukonis G.P."/>
            <person name="Delesalle V.A."/>
        </authorList>
    </citation>
    <scope>NUCLEOTIDE SEQUENCE [LARGE SCALE GENOMIC DNA]</scope>
</reference>
<evidence type="ECO:0000313" key="2">
    <source>
        <dbReference type="EMBL" id="QFR56532.1"/>
    </source>
</evidence>
<name>A0A5P8PIG8_9CAUD</name>
<dbReference type="Proteomes" id="UP000326637">
    <property type="component" value="Segment"/>
</dbReference>
<keyword evidence="3" id="KW-1185">Reference proteome</keyword>
<sequence length="132" mass="15487">MSKVSVSLEAYNELNKILDDYYNLMPYSFAGAYKLRAIQGIYNEEVKLEAISPEEAVKAICLGFEVMSREEQFLNKIEKELEELITERESFLNGNPVNNKRLRTIDDRLDTYKYILKIWKEIYAPNSKVFTE</sequence>
<keyword evidence="1" id="KW-0175">Coiled coil</keyword>
<feature type="coiled-coil region" evidence="1">
    <location>
        <begin position="67"/>
        <end position="94"/>
    </location>
</feature>
<protein>
    <submittedName>
        <fullName evidence="2">Uncharacterized protein</fullName>
    </submittedName>
</protein>
<evidence type="ECO:0000256" key="1">
    <source>
        <dbReference type="SAM" id="Coils"/>
    </source>
</evidence>
<dbReference type="EMBL" id="MN176230">
    <property type="protein sequence ID" value="QFR56532.1"/>
    <property type="molecule type" value="Genomic_DNA"/>
</dbReference>
<proteinExistence type="predicted"/>
<gene>
    <name evidence="2" type="primary">68</name>
    <name evidence="2" type="ORF">056SW001B_68</name>
</gene>
<accession>A0A5P8PIG8</accession>
<evidence type="ECO:0000313" key="3">
    <source>
        <dbReference type="Proteomes" id="UP000326637"/>
    </source>
</evidence>